<comment type="caution">
    <text evidence="4">The sequence shown here is derived from an EMBL/GenBank/DDBJ whole genome shotgun (WGS) entry which is preliminary data.</text>
</comment>
<evidence type="ECO:0000256" key="2">
    <source>
        <dbReference type="PROSITE-ProRule" id="PRU00266"/>
    </source>
</evidence>
<dbReference type="PROSITE" id="PS50137">
    <property type="entry name" value="DS_RBD"/>
    <property type="match status" value="1"/>
</dbReference>
<feature type="domain" description="DRBM" evidence="3">
    <location>
        <begin position="1"/>
        <end position="74"/>
    </location>
</feature>
<dbReference type="InterPro" id="IPR051247">
    <property type="entry name" value="RLC_Component"/>
</dbReference>
<evidence type="ECO:0000313" key="5">
    <source>
        <dbReference type="Proteomes" id="UP000729402"/>
    </source>
</evidence>
<name>A0A8J5SC13_ZIZPA</name>
<reference evidence="4" key="2">
    <citation type="submission" date="2021-02" db="EMBL/GenBank/DDBJ databases">
        <authorList>
            <person name="Kimball J.A."/>
            <person name="Haas M.W."/>
            <person name="Macchietto M."/>
            <person name="Kono T."/>
            <person name="Duquette J."/>
            <person name="Shao M."/>
        </authorList>
    </citation>
    <scope>NUCLEOTIDE SEQUENCE</scope>
    <source>
        <tissue evidence="4">Fresh leaf tissue</tissue>
    </source>
</reference>
<dbReference type="AlphaFoldDB" id="A0A8J5SC13"/>
<sequence>MLEEIALKCGSKVEYRASLCDTSELHFSIEVYWNFYSMTMIGWIVGEKVGEGIGRTRKEAQCQAAEISLRNLANKYLSSEPNKMSDMKENGFGGSIAALKELCTVEGYNLVFQARTSPDGSVGKETYAEVEVGGQILGNGVGTTWEEAKLQFV</sequence>
<dbReference type="GO" id="GO:0003723">
    <property type="term" value="F:RNA binding"/>
    <property type="evidence" value="ECO:0007669"/>
    <property type="project" value="UniProtKB-UniRule"/>
</dbReference>
<protein>
    <recommendedName>
        <fullName evidence="3">DRBM domain-containing protein</fullName>
    </recommendedName>
</protein>
<reference evidence="4" key="1">
    <citation type="journal article" date="2021" name="bioRxiv">
        <title>Whole Genome Assembly and Annotation of Northern Wild Rice, Zizania palustris L., Supports a Whole Genome Duplication in the Zizania Genus.</title>
        <authorList>
            <person name="Haas M."/>
            <person name="Kono T."/>
            <person name="Macchietto M."/>
            <person name="Millas R."/>
            <person name="McGilp L."/>
            <person name="Shao M."/>
            <person name="Duquette J."/>
            <person name="Hirsch C.N."/>
            <person name="Kimball J."/>
        </authorList>
    </citation>
    <scope>NUCLEOTIDE SEQUENCE</scope>
    <source>
        <tissue evidence="4">Fresh leaf tissue</tissue>
    </source>
</reference>
<evidence type="ECO:0000259" key="3">
    <source>
        <dbReference type="PROSITE" id="PS50137"/>
    </source>
</evidence>
<dbReference type="PANTHER" id="PTHR46205">
    <property type="entry name" value="LOQUACIOUS, ISOFORM B"/>
    <property type="match status" value="1"/>
</dbReference>
<keyword evidence="5" id="KW-1185">Reference proteome</keyword>
<organism evidence="4 5">
    <name type="scientific">Zizania palustris</name>
    <name type="common">Northern wild rice</name>
    <dbReference type="NCBI Taxonomy" id="103762"/>
    <lineage>
        <taxon>Eukaryota</taxon>
        <taxon>Viridiplantae</taxon>
        <taxon>Streptophyta</taxon>
        <taxon>Embryophyta</taxon>
        <taxon>Tracheophyta</taxon>
        <taxon>Spermatophyta</taxon>
        <taxon>Magnoliopsida</taxon>
        <taxon>Liliopsida</taxon>
        <taxon>Poales</taxon>
        <taxon>Poaceae</taxon>
        <taxon>BOP clade</taxon>
        <taxon>Oryzoideae</taxon>
        <taxon>Oryzeae</taxon>
        <taxon>Zizaniinae</taxon>
        <taxon>Zizania</taxon>
    </lineage>
</organism>
<dbReference type="OrthoDB" id="690156at2759"/>
<evidence type="ECO:0000256" key="1">
    <source>
        <dbReference type="ARBA" id="ARBA00022884"/>
    </source>
</evidence>
<dbReference type="EMBL" id="JAAALK010000287">
    <property type="protein sequence ID" value="KAG8060112.1"/>
    <property type="molecule type" value="Genomic_DNA"/>
</dbReference>
<proteinExistence type="predicted"/>
<keyword evidence="1 2" id="KW-0694">RNA-binding</keyword>
<dbReference type="PANTHER" id="PTHR46205:SF3">
    <property type="entry name" value="LOQUACIOUS, ISOFORM B"/>
    <property type="match status" value="1"/>
</dbReference>
<gene>
    <name evidence="4" type="ORF">GUJ93_ZPchr0002g25034</name>
</gene>
<dbReference type="InterPro" id="IPR014720">
    <property type="entry name" value="dsRBD_dom"/>
</dbReference>
<evidence type="ECO:0000313" key="4">
    <source>
        <dbReference type="EMBL" id="KAG8060112.1"/>
    </source>
</evidence>
<dbReference type="Proteomes" id="UP000729402">
    <property type="component" value="Unassembled WGS sequence"/>
</dbReference>
<accession>A0A8J5SC13</accession>
<dbReference type="Pfam" id="PF00035">
    <property type="entry name" value="dsrm"/>
    <property type="match status" value="1"/>
</dbReference>